<keyword evidence="3 6" id="KW-0812">Transmembrane</keyword>
<evidence type="ECO:0000256" key="6">
    <source>
        <dbReference type="SAM" id="Phobius"/>
    </source>
</evidence>
<evidence type="ECO:0000256" key="1">
    <source>
        <dbReference type="ARBA" id="ARBA00004651"/>
    </source>
</evidence>
<dbReference type="GO" id="GO:0005886">
    <property type="term" value="C:plasma membrane"/>
    <property type="evidence" value="ECO:0007669"/>
    <property type="project" value="UniProtKB-SubCell"/>
</dbReference>
<dbReference type="Pfam" id="PF03626">
    <property type="entry name" value="COX4_pro"/>
    <property type="match status" value="1"/>
</dbReference>
<name>A0A0F5FS67_9HYPH</name>
<accession>A0A0F5FS67</accession>
<dbReference type="EMBL" id="JZEX01000108">
    <property type="protein sequence ID" value="KKB11701.1"/>
    <property type="molecule type" value="Genomic_DNA"/>
</dbReference>
<protein>
    <submittedName>
        <fullName evidence="7">Cytochrome C oxidase subunit IV</fullName>
    </submittedName>
</protein>
<keyword evidence="4 6" id="KW-1133">Transmembrane helix</keyword>
<dbReference type="PATRIC" id="fig|443610.3.peg.408"/>
<evidence type="ECO:0000313" key="7">
    <source>
        <dbReference type="EMBL" id="KKB11701.1"/>
    </source>
</evidence>
<feature type="transmembrane region" description="Helical" evidence="6">
    <location>
        <begin position="53"/>
        <end position="73"/>
    </location>
</feature>
<sequence>MDHAATANTAPPQEEHQEHPIKLYLTVWTWLFILSVGSYMVDILQFQGLLRWGLIIALMLLKAGLIIAVFMHMAWERLALSYAILVPPVLILVFVAMMGIEASYTEWMRVFFLSGGT</sequence>
<evidence type="ECO:0000256" key="2">
    <source>
        <dbReference type="ARBA" id="ARBA00022475"/>
    </source>
</evidence>
<keyword evidence="5 6" id="KW-0472">Membrane</keyword>
<keyword evidence="2" id="KW-1003">Cell membrane</keyword>
<feature type="transmembrane region" description="Helical" evidence="6">
    <location>
        <begin position="79"/>
        <end position="100"/>
    </location>
</feature>
<dbReference type="STRING" id="443610.VE25_11020"/>
<evidence type="ECO:0000313" key="8">
    <source>
        <dbReference type="Proteomes" id="UP000033632"/>
    </source>
</evidence>
<gene>
    <name evidence="7" type="ORF">VE25_11020</name>
</gene>
<proteinExistence type="predicted"/>
<dbReference type="InterPro" id="IPR005171">
    <property type="entry name" value="Cyt_c_oxidase_su4_prok"/>
</dbReference>
<feature type="transmembrane region" description="Helical" evidence="6">
    <location>
        <begin position="21"/>
        <end position="41"/>
    </location>
</feature>
<dbReference type="RefSeq" id="WP_046108668.1">
    <property type="nucleotide sequence ID" value="NZ_JZEX01000108.1"/>
</dbReference>
<dbReference type="Proteomes" id="UP000033632">
    <property type="component" value="Unassembled WGS sequence"/>
</dbReference>
<organism evidence="7 8">
    <name type="scientific">Devosia geojensis</name>
    <dbReference type="NCBI Taxonomy" id="443610"/>
    <lineage>
        <taxon>Bacteria</taxon>
        <taxon>Pseudomonadati</taxon>
        <taxon>Pseudomonadota</taxon>
        <taxon>Alphaproteobacteria</taxon>
        <taxon>Hyphomicrobiales</taxon>
        <taxon>Devosiaceae</taxon>
        <taxon>Devosia</taxon>
    </lineage>
</organism>
<evidence type="ECO:0000256" key="5">
    <source>
        <dbReference type="ARBA" id="ARBA00023136"/>
    </source>
</evidence>
<reference evidence="7 8" key="1">
    <citation type="submission" date="2015-03" db="EMBL/GenBank/DDBJ databases">
        <authorList>
            <person name="Hassan Y.I."/>
            <person name="Lepp D."/>
            <person name="Li X.-Z."/>
            <person name="Zhou T."/>
        </authorList>
    </citation>
    <scope>NUCLEOTIDE SEQUENCE [LARGE SCALE GENOMIC DNA]</scope>
    <source>
        <strain evidence="7 8">BD-c194</strain>
    </source>
</reference>
<comment type="caution">
    <text evidence="7">The sequence shown here is derived from an EMBL/GenBank/DDBJ whole genome shotgun (WGS) entry which is preliminary data.</text>
</comment>
<evidence type="ECO:0000256" key="4">
    <source>
        <dbReference type="ARBA" id="ARBA00022989"/>
    </source>
</evidence>
<dbReference type="OrthoDB" id="33240at2"/>
<keyword evidence="8" id="KW-1185">Reference proteome</keyword>
<dbReference type="AlphaFoldDB" id="A0A0F5FS67"/>
<comment type="subcellular location">
    <subcellularLocation>
        <location evidence="1">Cell membrane</location>
        <topology evidence="1">Multi-pass membrane protein</topology>
    </subcellularLocation>
</comment>
<evidence type="ECO:0000256" key="3">
    <source>
        <dbReference type="ARBA" id="ARBA00022692"/>
    </source>
</evidence>